<protein>
    <submittedName>
        <fullName evidence="1">Uncharacterized protein</fullName>
    </submittedName>
</protein>
<dbReference type="STRING" id="1121001.SAMN02745857_01727"/>
<dbReference type="RefSeq" id="WP_084090382.1">
    <property type="nucleotide sequence ID" value="NZ_FWXD01000008.1"/>
</dbReference>
<organism evidence="1 2">
    <name type="scientific">Andreprevotia lacus DSM 23236</name>
    <dbReference type="NCBI Taxonomy" id="1121001"/>
    <lineage>
        <taxon>Bacteria</taxon>
        <taxon>Pseudomonadati</taxon>
        <taxon>Pseudomonadota</taxon>
        <taxon>Betaproteobacteria</taxon>
        <taxon>Neisseriales</taxon>
        <taxon>Chitinibacteraceae</taxon>
        <taxon>Andreprevotia</taxon>
    </lineage>
</organism>
<evidence type="ECO:0000313" key="1">
    <source>
        <dbReference type="EMBL" id="SMC23886.1"/>
    </source>
</evidence>
<gene>
    <name evidence="1" type="ORF">SAMN02745857_01727</name>
</gene>
<dbReference type="AlphaFoldDB" id="A0A1W1XIT3"/>
<evidence type="ECO:0000313" key="2">
    <source>
        <dbReference type="Proteomes" id="UP000192761"/>
    </source>
</evidence>
<proteinExistence type="predicted"/>
<reference evidence="1 2" key="1">
    <citation type="submission" date="2017-04" db="EMBL/GenBank/DDBJ databases">
        <authorList>
            <person name="Afonso C.L."/>
            <person name="Miller P.J."/>
            <person name="Scott M.A."/>
            <person name="Spackman E."/>
            <person name="Goraichik I."/>
            <person name="Dimitrov K.M."/>
            <person name="Suarez D.L."/>
            <person name="Swayne D.E."/>
        </authorList>
    </citation>
    <scope>NUCLEOTIDE SEQUENCE [LARGE SCALE GENOMIC DNA]</scope>
    <source>
        <strain evidence="1 2">DSM 23236</strain>
    </source>
</reference>
<accession>A0A1W1XIT3</accession>
<dbReference type="EMBL" id="FWXD01000008">
    <property type="protein sequence ID" value="SMC23886.1"/>
    <property type="molecule type" value="Genomic_DNA"/>
</dbReference>
<name>A0A1W1XIT3_9NEIS</name>
<sequence length="129" mass="14038">MFMNTQQKGKSLAFPDICKTPPQMLPIPYLNQADARMSRPGSYHVLVKGMPAHNMGTTTFITTGDTQGALGGIISQRFMAQSRYVTGAFTVLLKGKPATRLTSMTLQNNNNVPGMRIEPSQNVVLLLAP</sequence>
<dbReference type="CDD" id="cd14740">
    <property type="entry name" value="PAAR_4"/>
    <property type="match status" value="1"/>
</dbReference>
<dbReference type="OrthoDB" id="5513456at2"/>
<dbReference type="Proteomes" id="UP000192761">
    <property type="component" value="Unassembled WGS sequence"/>
</dbReference>
<keyword evidence="2" id="KW-1185">Reference proteome</keyword>
<dbReference type="Pfam" id="PF13665">
    <property type="entry name" value="Tox-PAAR-like"/>
    <property type="match status" value="1"/>
</dbReference>